<dbReference type="EC" id="2.5.1.94" evidence="5"/>
<keyword evidence="1" id="KW-0949">S-adenosyl-L-methionine</keyword>
<dbReference type="InterPro" id="IPR023228">
    <property type="entry name" value="SAM_OH_AdoTrfase_N_sf"/>
</dbReference>
<keyword evidence="5" id="KW-0808">Transferase</keyword>
<dbReference type="SUPFAM" id="SSF102522">
    <property type="entry name" value="Bacterial fluorinating enzyme, N-terminal domain"/>
    <property type="match status" value="1"/>
</dbReference>
<dbReference type="Pfam" id="PF20257">
    <property type="entry name" value="SAM_HAT_C"/>
    <property type="match status" value="1"/>
</dbReference>
<dbReference type="InterPro" id="IPR046470">
    <property type="entry name" value="SAM_HAT_C"/>
</dbReference>
<dbReference type="EMBL" id="MWBQ01000030">
    <property type="protein sequence ID" value="OQA60841.1"/>
    <property type="molecule type" value="Genomic_DNA"/>
</dbReference>
<dbReference type="Proteomes" id="UP000485569">
    <property type="component" value="Unassembled WGS sequence"/>
</dbReference>
<accession>A0A1V5T345</accession>
<comment type="caution">
    <text evidence="5">The sequence shown here is derived from an EMBL/GenBank/DDBJ whole genome shotgun (WGS) entry which is preliminary data.</text>
</comment>
<dbReference type="SUPFAM" id="SSF101852">
    <property type="entry name" value="Bacterial fluorinating enzyme, C-terminal domain"/>
    <property type="match status" value="1"/>
</dbReference>
<dbReference type="Gene3D" id="2.40.30.90">
    <property type="entry name" value="Bacterial fluorinating enzyme like"/>
    <property type="match status" value="1"/>
</dbReference>
<dbReference type="InterPro" id="IPR023227">
    <property type="entry name" value="SAM_OH_AdoTrfase_C_sf"/>
</dbReference>
<evidence type="ECO:0000256" key="2">
    <source>
        <dbReference type="ARBA" id="ARBA00024035"/>
    </source>
</evidence>
<proteinExistence type="inferred from homology"/>
<dbReference type="InterPro" id="IPR002747">
    <property type="entry name" value="SAM_OH_AdoTrfase"/>
</dbReference>
<evidence type="ECO:0000259" key="4">
    <source>
        <dbReference type="Pfam" id="PF20257"/>
    </source>
</evidence>
<dbReference type="Pfam" id="PF01887">
    <property type="entry name" value="SAM_HAT_N"/>
    <property type="match status" value="1"/>
</dbReference>
<evidence type="ECO:0000313" key="5">
    <source>
        <dbReference type="EMBL" id="OQA60841.1"/>
    </source>
</evidence>
<organism evidence="5">
    <name type="scientific">Candidatus Atribacter allofermentans</name>
    <dbReference type="NCBI Taxonomy" id="1852833"/>
    <lineage>
        <taxon>Bacteria</taxon>
        <taxon>Pseudomonadati</taxon>
        <taxon>Atribacterota</taxon>
        <taxon>Atribacteria</taxon>
        <taxon>Atribacterales</taxon>
        <taxon>Atribacteraceae</taxon>
        <taxon>Atribacter</taxon>
    </lineage>
</organism>
<gene>
    <name evidence="5" type="primary">salL</name>
    <name evidence="5" type="ORF">BWY41_00493</name>
</gene>
<reference evidence="5" key="1">
    <citation type="submission" date="2017-02" db="EMBL/GenBank/DDBJ databases">
        <title>Delving into the versatile metabolic prowess of the omnipresent phylum Bacteroidetes.</title>
        <authorList>
            <person name="Nobu M.K."/>
            <person name="Mei R."/>
            <person name="Narihiro T."/>
            <person name="Kuroda K."/>
            <person name="Liu W.-T."/>
        </authorList>
    </citation>
    <scope>NUCLEOTIDE SEQUENCE</scope>
    <source>
        <strain evidence="5">ADurb.Bin276</strain>
    </source>
</reference>
<dbReference type="GO" id="GO:0016740">
    <property type="term" value="F:transferase activity"/>
    <property type="evidence" value="ECO:0007669"/>
    <property type="project" value="UniProtKB-KW"/>
</dbReference>
<protein>
    <submittedName>
        <fullName evidence="5">Adenosyl-chloride synthase</fullName>
        <ecNumber evidence="5">2.5.1.94</ecNumber>
    </submittedName>
</protein>
<dbReference type="PANTHER" id="PTHR35092">
    <property type="entry name" value="CHLORINASE MJ1651"/>
    <property type="match status" value="1"/>
</dbReference>
<dbReference type="PANTHER" id="PTHR35092:SF1">
    <property type="entry name" value="CHLORINASE MJ1651"/>
    <property type="match status" value="1"/>
</dbReference>
<dbReference type="Gene3D" id="3.40.50.10790">
    <property type="entry name" value="S-adenosyl-l-methionine hydroxide adenosyltransferase, N-terminal"/>
    <property type="match status" value="1"/>
</dbReference>
<sequence>MHFIAFLTDWGMTSYYVGIAKSVMKQINPGVEIIDITHDIEPFNIREAMYILQRTFPDFPPGTIFCSVVDYGVGTERFPIAVELANGSFLVGPDNGTFTLLIEQYPTKKTVILQNPSYFFRLNPSSTFHGRDIFAPVSARLSMGVPLEHFGPVVNDLHTLTVNQPNLHNHTITGEVAFCDRFGNIETNIPGIMLNNFELQPGDPLNIVINGRSFDAVFFEAYGLSKKGQILVHTDSSGFVEIAVNQGNAREALLDNKDISQISILNKKIK</sequence>
<feature type="domain" description="S-adenosyl-l-methionine hydroxide adenosyltransferase N-terminal" evidence="3">
    <location>
        <begin position="4"/>
        <end position="151"/>
    </location>
</feature>
<feature type="domain" description="S-adenosyl-l-methionine hydroxide adenosyltransferase C-terminal" evidence="4">
    <location>
        <begin position="174"/>
        <end position="253"/>
    </location>
</feature>
<evidence type="ECO:0000256" key="1">
    <source>
        <dbReference type="ARBA" id="ARBA00022691"/>
    </source>
</evidence>
<dbReference type="AlphaFoldDB" id="A0A1V5T345"/>
<evidence type="ECO:0000259" key="3">
    <source>
        <dbReference type="Pfam" id="PF01887"/>
    </source>
</evidence>
<dbReference type="InterPro" id="IPR046469">
    <property type="entry name" value="SAM_HAT_N"/>
</dbReference>
<comment type="similarity">
    <text evidence="2">Belongs to the SAM hydrolase / SAM-dependent halogenase family.</text>
</comment>
<name>A0A1V5T345_9BACT</name>
<dbReference type="PIRSF" id="PIRSF006779">
    <property type="entry name" value="UCP006779"/>
    <property type="match status" value="1"/>
</dbReference>